<dbReference type="EMBL" id="PKPP01012246">
    <property type="protein sequence ID" value="PWA42689.1"/>
    <property type="molecule type" value="Genomic_DNA"/>
</dbReference>
<name>A0A2U1L115_ARTAN</name>
<dbReference type="InterPro" id="IPR036691">
    <property type="entry name" value="Endo/exonu/phosph_ase_sf"/>
</dbReference>
<keyword evidence="2" id="KW-1185">Reference proteome</keyword>
<dbReference type="Proteomes" id="UP000245207">
    <property type="component" value="Unassembled WGS sequence"/>
</dbReference>
<evidence type="ECO:0000313" key="1">
    <source>
        <dbReference type="EMBL" id="PWA42689.1"/>
    </source>
</evidence>
<sequence>MARGRSGGLIFMWDPSVFVKNNIWCGDNYTTVKGKWMNSVEDYFLINVYDPQQQPEKANLWAFLRSFIQDHSGKVVLFGDLNEVLDETERFDSSFTSGDAGIFNSFIHERFDSSFTSGDAGIFNSFIHEVGLLDLPMGEDRFGTIPFKIFHSWFGRKDFDCVIKEAWANVSIGEDGLSKSLHEKLKGLKYHLRQWYSQVKVSEGCRKKEILVSLETIEEKIDAGSAIDEERELHINKLHE</sequence>
<reference evidence="1 2" key="1">
    <citation type="journal article" date="2018" name="Mol. Plant">
        <title>The genome of Artemisia annua provides insight into the evolution of Asteraceae family and artemisinin biosynthesis.</title>
        <authorList>
            <person name="Shen Q."/>
            <person name="Zhang L."/>
            <person name="Liao Z."/>
            <person name="Wang S."/>
            <person name="Yan T."/>
            <person name="Shi P."/>
            <person name="Liu M."/>
            <person name="Fu X."/>
            <person name="Pan Q."/>
            <person name="Wang Y."/>
            <person name="Lv Z."/>
            <person name="Lu X."/>
            <person name="Zhang F."/>
            <person name="Jiang W."/>
            <person name="Ma Y."/>
            <person name="Chen M."/>
            <person name="Hao X."/>
            <person name="Li L."/>
            <person name="Tang Y."/>
            <person name="Lv G."/>
            <person name="Zhou Y."/>
            <person name="Sun X."/>
            <person name="Brodelius P.E."/>
            <person name="Rose J.K.C."/>
            <person name="Tang K."/>
        </authorList>
    </citation>
    <scope>NUCLEOTIDE SEQUENCE [LARGE SCALE GENOMIC DNA]</scope>
    <source>
        <strain evidence="2">cv. Huhao1</strain>
        <tissue evidence="1">Leaf</tissue>
    </source>
</reference>
<keyword evidence="1" id="KW-0808">Transferase</keyword>
<evidence type="ECO:0000313" key="2">
    <source>
        <dbReference type="Proteomes" id="UP000245207"/>
    </source>
</evidence>
<dbReference type="OrthoDB" id="692400at2759"/>
<protein>
    <submittedName>
        <fullName evidence="1">RNA-directed DNA polymerase, eukaryota, Reverse transcriptase zinc-binding domain protein</fullName>
    </submittedName>
</protein>
<dbReference type="AlphaFoldDB" id="A0A2U1L115"/>
<dbReference type="SUPFAM" id="SSF56219">
    <property type="entry name" value="DNase I-like"/>
    <property type="match status" value="1"/>
</dbReference>
<dbReference type="Gene3D" id="3.60.10.10">
    <property type="entry name" value="Endonuclease/exonuclease/phosphatase"/>
    <property type="match status" value="1"/>
</dbReference>
<dbReference type="GO" id="GO:0003964">
    <property type="term" value="F:RNA-directed DNA polymerase activity"/>
    <property type="evidence" value="ECO:0007669"/>
    <property type="project" value="UniProtKB-KW"/>
</dbReference>
<proteinExistence type="predicted"/>
<accession>A0A2U1L115</accession>
<organism evidence="1 2">
    <name type="scientific">Artemisia annua</name>
    <name type="common">Sweet wormwood</name>
    <dbReference type="NCBI Taxonomy" id="35608"/>
    <lineage>
        <taxon>Eukaryota</taxon>
        <taxon>Viridiplantae</taxon>
        <taxon>Streptophyta</taxon>
        <taxon>Embryophyta</taxon>
        <taxon>Tracheophyta</taxon>
        <taxon>Spermatophyta</taxon>
        <taxon>Magnoliopsida</taxon>
        <taxon>eudicotyledons</taxon>
        <taxon>Gunneridae</taxon>
        <taxon>Pentapetalae</taxon>
        <taxon>asterids</taxon>
        <taxon>campanulids</taxon>
        <taxon>Asterales</taxon>
        <taxon>Asteraceae</taxon>
        <taxon>Asteroideae</taxon>
        <taxon>Anthemideae</taxon>
        <taxon>Artemisiinae</taxon>
        <taxon>Artemisia</taxon>
    </lineage>
</organism>
<comment type="caution">
    <text evidence="1">The sequence shown here is derived from an EMBL/GenBank/DDBJ whole genome shotgun (WGS) entry which is preliminary data.</text>
</comment>
<gene>
    <name evidence="1" type="ORF">CTI12_AA542360</name>
</gene>
<keyword evidence="1" id="KW-0548">Nucleotidyltransferase</keyword>
<keyword evidence="1" id="KW-0695">RNA-directed DNA polymerase</keyword>